<dbReference type="AlphaFoldDB" id="A0A197JVL8"/>
<dbReference type="GO" id="GO:0004560">
    <property type="term" value="F:alpha-L-fucosidase activity"/>
    <property type="evidence" value="ECO:0007669"/>
    <property type="project" value="TreeGrafter"/>
</dbReference>
<dbReference type="SUPFAM" id="SSF48208">
    <property type="entry name" value="Six-hairpin glycosidases"/>
    <property type="match status" value="1"/>
</dbReference>
<organism evidence="5 6">
    <name type="scientific">Linnemannia elongata AG-77</name>
    <dbReference type="NCBI Taxonomy" id="1314771"/>
    <lineage>
        <taxon>Eukaryota</taxon>
        <taxon>Fungi</taxon>
        <taxon>Fungi incertae sedis</taxon>
        <taxon>Mucoromycota</taxon>
        <taxon>Mortierellomycotina</taxon>
        <taxon>Mortierellomycetes</taxon>
        <taxon>Mortierellales</taxon>
        <taxon>Mortierellaceae</taxon>
        <taxon>Linnemannia</taxon>
    </lineage>
</organism>
<dbReference type="PANTHER" id="PTHR31084">
    <property type="entry name" value="ALPHA-L-FUCOSIDASE 2"/>
    <property type="match status" value="1"/>
</dbReference>
<evidence type="ECO:0000259" key="4">
    <source>
        <dbReference type="Pfam" id="PF22124"/>
    </source>
</evidence>
<gene>
    <name evidence="5" type="ORF">K457DRAFT_155711</name>
</gene>
<evidence type="ECO:0000313" key="5">
    <source>
        <dbReference type="EMBL" id="OAQ29260.1"/>
    </source>
</evidence>
<dbReference type="Gene3D" id="1.50.10.10">
    <property type="match status" value="1"/>
</dbReference>
<keyword evidence="2" id="KW-0732">Signal</keyword>
<dbReference type="STRING" id="1314771.A0A197JVL8"/>
<proteinExistence type="predicted"/>
<dbReference type="InterPro" id="IPR012341">
    <property type="entry name" value="6hp_glycosidase-like_sf"/>
</dbReference>
<evidence type="ECO:0000256" key="1">
    <source>
        <dbReference type="SAM" id="MobiDB-lite"/>
    </source>
</evidence>
<dbReference type="OrthoDB" id="2848340at2759"/>
<sequence>MHTPQSTWMVALLVCMHQVLAHSQQQQQQQQPLHVPYEKQQGPLEEVPFLPPSIPPKVPTPAHNEPDSQWPLHGSGTLFSPSSTVPKEPRFLGAADPPTNSTLRLWYRQPADASSLEQQGFLIGNGRTQTIFGGAVNYERLILSEESCWTGGPHEYSSYWGGNVPRDQAGPKQEALARVQQALAEKRILKPSVPFLKDVMGDEGGFGRHVGAVGEVAVEEVDLRESVWGYRREVDLERGVARVQYSIGKTLYSREQFCSYPDAVCILRIQSSTPKTINIRVSLSTPHSSTTAEYTNIHNRLGFKSHLDSNSLTIEAQVAVKAEGATGISLATSPQQIVLMGFDAVTLYYTFGTGWAASAFPEFTNLDPHERLMGVLDKAIIGWYGDLVAKHLSDYGGLFSRFRVEFGEAGQDQGTIGNTLTTDQLVARSARGTLPVEEETYLETLLVQYSRYLLIASSRPGSLPVTGNGIWASKDNIRAPLSSKFGMNIELQMQYWMAETTDLGETVTPLIDYMEQLLQPRGQDTASLLYNARGWTTHPFSNIWAHTGPLSDTSAKDMFYFPAAAAWLCQHLWDRYLYSQDEKFLKDRAYKLMKGASLFWMDTLVKDRGNGSLLSSPSQSPGHGPFTEGSALDQQLVFQLWNRTLEAATSVVNEKDKAFVQELTGKLANLSRGLKVGSWGQLQEWNLDLDEPGERVAHLGPLYAVYPGDQIYLQEQQQGSRMQADGEEEPTMQELVEAARVSLRSRGSGSLSDGGNGYEQGWSRTWQAVTWARLNDGHQAYQALSTFKHQNLVSPNLLPLSLSDLSGHVGFGAAVIEMIVQSPHPGDVNVLPCFEGLPERWAKQGRVVGYRTRDGHVIGVEWKDRRVRSVEVYAALRKGPINLRVATLMSEGKGVETITVMMKGSKKPIWWNNDDE</sequence>
<feature type="domain" description="Glycosyl hydrolase family 95 catalytic" evidence="4">
    <location>
        <begin position="384"/>
        <end position="819"/>
    </location>
</feature>
<dbReference type="EMBL" id="KV442042">
    <property type="protein sequence ID" value="OAQ29260.1"/>
    <property type="molecule type" value="Genomic_DNA"/>
</dbReference>
<dbReference type="GO" id="GO:0005975">
    <property type="term" value="P:carbohydrate metabolic process"/>
    <property type="evidence" value="ECO:0007669"/>
    <property type="project" value="InterPro"/>
</dbReference>
<evidence type="ECO:0000259" key="3">
    <source>
        <dbReference type="Pfam" id="PF14498"/>
    </source>
</evidence>
<accession>A0A197JVL8</accession>
<keyword evidence="5" id="KW-0378">Hydrolase</keyword>
<name>A0A197JVL8_9FUNG</name>
<feature type="signal peptide" evidence="2">
    <location>
        <begin position="1"/>
        <end position="21"/>
    </location>
</feature>
<dbReference type="Proteomes" id="UP000078512">
    <property type="component" value="Unassembled WGS sequence"/>
</dbReference>
<feature type="domain" description="Glycosyl hydrolase family 95 N-terminal" evidence="3">
    <location>
        <begin position="105"/>
        <end position="356"/>
    </location>
</feature>
<keyword evidence="6" id="KW-1185">Reference proteome</keyword>
<dbReference type="PANTHER" id="PTHR31084:SF3">
    <property type="entry name" value="ALPHA-FUCOSIDASE A"/>
    <property type="match status" value="1"/>
</dbReference>
<dbReference type="InterPro" id="IPR054363">
    <property type="entry name" value="GH95_cat"/>
</dbReference>
<evidence type="ECO:0000313" key="6">
    <source>
        <dbReference type="Proteomes" id="UP000078512"/>
    </source>
</evidence>
<feature type="compositionally biased region" description="Pro residues" evidence="1">
    <location>
        <begin position="49"/>
        <end position="59"/>
    </location>
</feature>
<feature type="chain" id="PRO_5008276306" evidence="2">
    <location>
        <begin position="22"/>
        <end position="916"/>
    </location>
</feature>
<dbReference type="Pfam" id="PF14498">
    <property type="entry name" value="Glyco_hyd_65N_2"/>
    <property type="match status" value="1"/>
</dbReference>
<reference evidence="5 6" key="1">
    <citation type="submission" date="2016-05" db="EMBL/GenBank/DDBJ databases">
        <title>Genome sequencing reveals origins of a unique bacterial endosymbiosis in the earliest lineages of terrestrial Fungi.</title>
        <authorList>
            <consortium name="DOE Joint Genome Institute"/>
            <person name="Uehling J."/>
            <person name="Gryganskyi A."/>
            <person name="Hameed K."/>
            <person name="Tschaplinski T."/>
            <person name="Misztal P."/>
            <person name="Wu S."/>
            <person name="Desiro A."/>
            <person name="Vande Pol N."/>
            <person name="Du Z.-Y."/>
            <person name="Zienkiewicz A."/>
            <person name="Zienkiewicz K."/>
            <person name="Morin E."/>
            <person name="Tisserant E."/>
            <person name="Splivallo R."/>
            <person name="Hainaut M."/>
            <person name="Henrissat B."/>
            <person name="Ohm R."/>
            <person name="Kuo A."/>
            <person name="Yan J."/>
            <person name="Lipzen A."/>
            <person name="Nolan M."/>
            <person name="Labutti K."/>
            <person name="Barry K."/>
            <person name="Goldstein A."/>
            <person name="Labbe J."/>
            <person name="Schadt C."/>
            <person name="Tuskan G."/>
            <person name="Grigoriev I."/>
            <person name="Martin F."/>
            <person name="Vilgalys R."/>
            <person name="Bonito G."/>
        </authorList>
    </citation>
    <scope>NUCLEOTIDE SEQUENCE [LARGE SCALE GENOMIC DNA]</scope>
    <source>
        <strain evidence="5 6">AG-77</strain>
    </source>
</reference>
<dbReference type="InterPro" id="IPR027414">
    <property type="entry name" value="GH95_N_dom"/>
</dbReference>
<dbReference type="InterPro" id="IPR008928">
    <property type="entry name" value="6-hairpin_glycosidase_sf"/>
</dbReference>
<dbReference type="Pfam" id="PF22124">
    <property type="entry name" value="Glyco_hydro_95_cat"/>
    <property type="match status" value="1"/>
</dbReference>
<dbReference type="Gene3D" id="2.70.98.50">
    <property type="entry name" value="putative glycoside hydrolase family protein from bacillus halodurans"/>
    <property type="match status" value="1"/>
</dbReference>
<evidence type="ECO:0000256" key="2">
    <source>
        <dbReference type="SAM" id="SignalP"/>
    </source>
</evidence>
<feature type="region of interest" description="Disordered" evidence="1">
    <location>
        <begin position="45"/>
        <end position="76"/>
    </location>
</feature>
<protein>
    <submittedName>
        <fullName evidence="5">Glycoside hydrolase family 95 protein</fullName>
    </submittedName>
</protein>